<comment type="cofactor">
    <cofactor evidence="2">
        <name>Mn(2+)</name>
        <dbReference type="ChEBI" id="CHEBI:29035"/>
    </cofactor>
    <text evidence="2">Binds 2 manganese ions per subunit.</text>
</comment>
<feature type="binding site" evidence="2">
    <location>
        <position position="73"/>
    </location>
    <ligand>
        <name>Mn(2+)</name>
        <dbReference type="ChEBI" id="CHEBI:29035"/>
        <label>1</label>
    </ligand>
</feature>
<feature type="binding site" evidence="2">
    <location>
        <position position="155"/>
    </location>
    <ligand>
        <name>Mn(2+)</name>
        <dbReference type="ChEBI" id="CHEBI:29035"/>
        <label>1</label>
    </ligand>
</feature>
<comment type="similarity">
    <text evidence="1">Belongs to the manganese catalase family.</text>
</comment>
<dbReference type="Pfam" id="PF05067">
    <property type="entry name" value="Mn_catalase"/>
    <property type="match status" value="1"/>
</dbReference>
<protein>
    <submittedName>
        <fullName evidence="4">Mn-containing catalase (Includes spore coat protein CotJC)</fullName>
    </submittedName>
</protein>
<feature type="binding site" evidence="2">
    <location>
        <position position="36"/>
    </location>
    <ligand>
        <name>Mn(2+)</name>
        <dbReference type="ChEBI" id="CHEBI:29035"/>
        <label>1</label>
    </ligand>
</feature>
<dbReference type="Proteomes" id="UP000199223">
    <property type="component" value="Unassembled WGS sequence"/>
</dbReference>
<keyword evidence="2" id="KW-0479">Metal-binding</keyword>
<dbReference type="CDD" id="cd01051">
    <property type="entry name" value="Mn_catalase"/>
    <property type="match status" value="1"/>
</dbReference>
<sequence>MFLRIDKLQYELPMPKEANPNGAATVQELMGGRFGEMSTLMNYMTQSFNFRGKTTLAPYYELIANIAAEELGHIELVSATINALLAGPDPKEQEAPIDPATHPFSFAQDVRNTKHFIAAGPGTLIADSHGKAWTGDYVYSSGNLMLDLTHNFFLEGAARHNKLRVYEMVDDPTAKALVGYLLVRGGVHQIAYAKALESLTGVNMEKMLPMPNIPTAKIPEAKKVMDRGLHQILYRFSPDDYQHLGAIWNGTHPDDGSPVRVGEYTEIEGGKLMDGGHDSAAFSPDWDMAEIMEIARKLHDKARLR</sequence>
<organism evidence="4 5">
    <name type="scientific">Deinococcus reticulitermitis</name>
    <dbReference type="NCBI Taxonomy" id="856736"/>
    <lineage>
        <taxon>Bacteria</taxon>
        <taxon>Thermotogati</taxon>
        <taxon>Deinococcota</taxon>
        <taxon>Deinococci</taxon>
        <taxon>Deinococcales</taxon>
        <taxon>Deinococcaceae</taxon>
        <taxon>Deinococcus</taxon>
    </lineage>
</organism>
<keyword evidence="3" id="KW-0106">Calcium</keyword>
<keyword evidence="4" id="KW-0167">Capsid protein</keyword>
<dbReference type="AlphaFoldDB" id="A0A1H6ZS69"/>
<evidence type="ECO:0000313" key="4">
    <source>
        <dbReference type="EMBL" id="SEJ54437.1"/>
    </source>
</evidence>
<feature type="binding site" evidence="2">
    <location>
        <position position="188"/>
    </location>
    <ligand>
        <name>Mn(2+)</name>
        <dbReference type="ChEBI" id="CHEBI:29035"/>
        <label>1</label>
    </ligand>
</feature>
<evidence type="ECO:0000256" key="3">
    <source>
        <dbReference type="PIRSR" id="PIRSR607760-2"/>
    </source>
</evidence>
<proteinExistence type="inferred from homology"/>
<evidence type="ECO:0000313" key="5">
    <source>
        <dbReference type="Proteomes" id="UP000199223"/>
    </source>
</evidence>
<feature type="binding site" evidence="2">
    <location>
        <position position="70"/>
    </location>
    <ligand>
        <name>Mn(2+)</name>
        <dbReference type="ChEBI" id="CHEBI:29035"/>
        <label>1</label>
    </ligand>
</feature>
<dbReference type="InterPro" id="IPR007760">
    <property type="entry name" value="Mn_catalase"/>
</dbReference>
<keyword evidence="4" id="KW-0946">Virion</keyword>
<dbReference type="EMBL" id="FNZA01000010">
    <property type="protein sequence ID" value="SEJ54437.1"/>
    <property type="molecule type" value="Genomic_DNA"/>
</dbReference>
<reference evidence="5" key="1">
    <citation type="submission" date="2016-10" db="EMBL/GenBank/DDBJ databases">
        <authorList>
            <person name="Varghese N."/>
            <person name="Submissions S."/>
        </authorList>
    </citation>
    <scope>NUCLEOTIDE SEQUENCE [LARGE SCALE GENOMIC DNA]</scope>
    <source>
        <strain evidence="5">CGMCC 1.10218</strain>
    </source>
</reference>
<dbReference type="InterPro" id="IPR012347">
    <property type="entry name" value="Ferritin-like"/>
</dbReference>
<dbReference type="SUPFAM" id="SSF47240">
    <property type="entry name" value="Ferritin-like"/>
    <property type="match status" value="1"/>
</dbReference>
<comment type="cofactor">
    <cofactor evidence="3">
        <name>Ca(2+)</name>
        <dbReference type="ChEBI" id="CHEBI:29108"/>
    </cofactor>
    <text evidence="3">Binds 1 Ca(2+) ion per subunit.</text>
</comment>
<keyword evidence="5" id="KW-1185">Reference proteome</keyword>
<gene>
    <name evidence="4" type="ORF">SAMN04488058_11062</name>
</gene>
<dbReference type="STRING" id="856736.SAMN04488058_11062"/>
<dbReference type="OrthoDB" id="9800585at2"/>
<dbReference type="InterPro" id="IPR039377">
    <property type="entry name" value="Mn_catalase_dom"/>
</dbReference>
<dbReference type="GO" id="GO:0046872">
    <property type="term" value="F:metal ion binding"/>
    <property type="evidence" value="ECO:0007669"/>
    <property type="project" value="UniProtKB-KW"/>
</dbReference>
<accession>A0A1H6ZS69</accession>
<evidence type="ECO:0000256" key="2">
    <source>
        <dbReference type="PIRSR" id="PIRSR607760-1"/>
    </source>
</evidence>
<dbReference type="Gene3D" id="1.20.1260.10">
    <property type="match status" value="1"/>
</dbReference>
<keyword evidence="2" id="KW-0464">Manganese</keyword>
<name>A0A1H6ZS69_9DEIO</name>
<feature type="binding site" evidence="3">
    <location>
        <position position="237"/>
    </location>
    <ligand>
        <name>Ca(2+)</name>
        <dbReference type="ChEBI" id="CHEBI:29108"/>
    </ligand>
</feature>
<evidence type="ECO:0000256" key="1">
    <source>
        <dbReference type="ARBA" id="ARBA00007644"/>
    </source>
</evidence>
<dbReference type="InterPro" id="IPR009078">
    <property type="entry name" value="Ferritin-like_SF"/>
</dbReference>
<dbReference type="RefSeq" id="WP_092264773.1">
    <property type="nucleotide sequence ID" value="NZ_FNZA01000010.1"/>
</dbReference>